<dbReference type="InterPro" id="IPR029063">
    <property type="entry name" value="SAM-dependent_MTases_sf"/>
</dbReference>
<dbReference type="PANTHER" id="PTHR44068:SF11">
    <property type="entry name" value="GERANYL DIPHOSPHATE 2-C-METHYLTRANSFERASE"/>
    <property type="match status" value="1"/>
</dbReference>
<dbReference type="AlphaFoldDB" id="A0A7W7T304"/>
<evidence type="ECO:0000313" key="3">
    <source>
        <dbReference type="EMBL" id="MBB4965639.1"/>
    </source>
</evidence>
<dbReference type="PANTHER" id="PTHR44068">
    <property type="entry name" value="ZGC:194242"/>
    <property type="match status" value="1"/>
</dbReference>
<dbReference type="EMBL" id="JACHJS010000001">
    <property type="protein sequence ID" value="MBB4965639.1"/>
    <property type="molecule type" value="Genomic_DNA"/>
</dbReference>
<evidence type="ECO:0000256" key="1">
    <source>
        <dbReference type="ARBA" id="ARBA00022679"/>
    </source>
</evidence>
<dbReference type="Gene3D" id="3.40.50.150">
    <property type="entry name" value="Vaccinia Virus protein VP39"/>
    <property type="match status" value="1"/>
</dbReference>
<keyword evidence="1 3" id="KW-0808">Transferase</keyword>
<dbReference type="Pfam" id="PF08241">
    <property type="entry name" value="Methyltransf_11"/>
    <property type="match status" value="1"/>
</dbReference>
<dbReference type="CDD" id="cd02440">
    <property type="entry name" value="AdoMet_MTases"/>
    <property type="match status" value="1"/>
</dbReference>
<protein>
    <submittedName>
        <fullName evidence="3">SAM-dependent methyltransferase</fullName>
    </submittedName>
</protein>
<sequence length="192" mass="21004">MNPRHLAVASAGPGRFALVDATDLPYPDESFDAAWALQSVVQIVDQAAALREVRRVLVPGGRFGVGDIVTHDRLPERYAASWTGTGAHTPDSLAALVEDAGFQVLEATDVTRETRCMVSWHVDELFRRLDGLTPRAADECRERYFDEISARHGTAAARLLAAVADYRAHPDYARDEAAMGFVVVVARKGESR</sequence>
<evidence type="ECO:0000259" key="2">
    <source>
        <dbReference type="Pfam" id="PF08241"/>
    </source>
</evidence>
<keyword evidence="3" id="KW-0489">Methyltransferase</keyword>
<dbReference type="SUPFAM" id="SSF53335">
    <property type="entry name" value="S-adenosyl-L-methionine-dependent methyltransferases"/>
    <property type="match status" value="1"/>
</dbReference>
<comment type="caution">
    <text evidence="3">The sequence shown here is derived from an EMBL/GenBank/DDBJ whole genome shotgun (WGS) entry which is preliminary data.</text>
</comment>
<keyword evidence="4" id="KW-1185">Reference proteome</keyword>
<dbReference type="InterPro" id="IPR050447">
    <property type="entry name" value="Erg6_SMT_methyltransf"/>
</dbReference>
<proteinExistence type="predicted"/>
<feature type="domain" description="Methyltransferase type 11" evidence="2">
    <location>
        <begin position="15"/>
        <end position="63"/>
    </location>
</feature>
<gene>
    <name evidence="3" type="ORF">F4559_002998</name>
</gene>
<name>A0A7W7T304_9PSEU</name>
<evidence type="ECO:0000313" key="4">
    <source>
        <dbReference type="Proteomes" id="UP000542674"/>
    </source>
</evidence>
<organism evidence="3 4">
    <name type="scientific">Saccharothrix violaceirubra</name>
    <dbReference type="NCBI Taxonomy" id="413306"/>
    <lineage>
        <taxon>Bacteria</taxon>
        <taxon>Bacillati</taxon>
        <taxon>Actinomycetota</taxon>
        <taxon>Actinomycetes</taxon>
        <taxon>Pseudonocardiales</taxon>
        <taxon>Pseudonocardiaceae</taxon>
        <taxon>Saccharothrix</taxon>
    </lineage>
</organism>
<dbReference type="Proteomes" id="UP000542674">
    <property type="component" value="Unassembled WGS sequence"/>
</dbReference>
<reference evidence="3 4" key="1">
    <citation type="submission" date="2020-08" db="EMBL/GenBank/DDBJ databases">
        <title>Sequencing the genomes of 1000 actinobacteria strains.</title>
        <authorList>
            <person name="Klenk H.-P."/>
        </authorList>
    </citation>
    <scope>NUCLEOTIDE SEQUENCE [LARGE SCALE GENOMIC DNA]</scope>
    <source>
        <strain evidence="3 4">DSM 45084</strain>
    </source>
</reference>
<dbReference type="InterPro" id="IPR013216">
    <property type="entry name" value="Methyltransf_11"/>
</dbReference>
<dbReference type="GO" id="GO:0032259">
    <property type="term" value="P:methylation"/>
    <property type="evidence" value="ECO:0007669"/>
    <property type="project" value="UniProtKB-KW"/>
</dbReference>
<dbReference type="GO" id="GO:0008757">
    <property type="term" value="F:S-adenosylmethionine-dependent methyltransferase activity"/>
    <property type="evidence" value="ECO:0007669"/>
    <property type="project" value="InterPro"/>
</dbReference>
<accession>A0A7W7T304</accession>